<dbReference type="Gene3D" id="3.40.50.11530">
    <property type="match status" value="1"/>
</dbReference>
<keyword evidence="1" id="KW-1133">Transmembrane helix</keyword>
<accession>A0AAU9UBM4</accession>
<evidence type="ECO:0000313" key="5">
    <source>
        <dbReference type="Proteomes" id="UP001153954"/>
    </source>
</evidence>
<evidence type="ECO:0000313" key="4">
    <source>
        <dbReference type="EMBL" id="CAH2096508.1"/>
    </source>
</evidence>
<keyword evidence="5" id="KW-1185">Reference proteome</keyword>
<proteinExistence type="predicted"/>
<keyword evidence="1" id="KW-0472">Membrane</keyword>
<protein>
    <recommendedName>
        <fullName evidence="3">SEFIR domain-containing protein</fullName>
    </recommendedName>
</protein>
<feature type="transmembrane region" description="Helical" evidence="1">
    <location>
        <begin position="314"/>
        <end position="332"/>
    </location>
</feature>
<evidence type="ECO:0000256" key="1">
    <source>
        <dbReference type="SAM" id="Phobius"/>
    </source>
</evidence>
<feature type="chain" id="PRO_5043505059" description="SEFIR domain-containing protein" evidence="2">
    <location>
        <begin position="20"/>
        <end position="544"/>
    </location>
</feature>
<dbReference type="EMBL" id="CAKOGL010000016">
    <property type="protein sequence ID" value="CAH2096508.1"/>
    <property type="molecule type" value="Genomic_DNA"/>
</dbReference>
<dbReference type="Pfam" id="PF08357">
    <property type="entry name" value="SEFIR"/>
    <property type="match status" value="1"/>
</dbReference>
<keyword evidence="1" id="KW-0812">Transmembrane</keyword>
<dbReference type="InterPro" id="IPR013568">
    <property type="entry name" value="SEFIR_dom"/>
</dbReference>
<gene>
    <name evidence="4" type="ORF">EEDITHA_LOCUS11842</name>
</gene>
<comment type="caution">
    <text evidence="4">The sequence shown here is derived from an EMBL/GenBank/DDBJ whole genome shotgun (WGS) entry which is preliminary data.</text>
</comment>
<dbReference type="Proteomes" id="UP001153954">
    <property type="component" value="Unassembled WGS sequence"/>
</dbReference>
<feature type="signal peptide" evidence="2">
    <location>
        <begin position="1"/>
        <end position="19"/>
    </location>
</feature>
<feature type="domain" description="SEFIR" evidence="3">
    <location>
        <begin position="351"/>
        <end position="421"/>
    </location>
</feature>
<sequence length="544" mass="62639">MGGRVITFVLFVLFNYVSCYHYQLCENNTKITRSCTTQILGEEYSDESSCKVEYIPPNSSDCIDNFGPITSNSKIGGVSLRPYILPVLYQDDKSQYTINYTVLNITFTNIKWKTMKFRFRKFMNVESHCRNIVISNDITINDQSMLYYDCYWSLTNGDYSGRSHMLDFEATDDVVVNRGRYSFNIPTAAMLSPTISENDWKPFVYVEILTTSMKLHIMPPPSQLKIDSYKIEILKECNKETVCKETVVSTTIKLKNNTQEVTYDYSLLITAGTYYFVVTPLHEKCKRGEVQCQSVESPRIVITSEVHQKLNICIASITALIVATLFAYYIVLRVIRRYWCKEYGEKIPPPPKVLVIYSPANRLHAQCVASFVAYLRSEYGFDIMYDGDINKTSHSDPVIWADEAIQLATHVIYIVGPAENTNLYNNIYDKPILAHKDVDKILLNNLKGARVSGCLKVINVFFEYSNGKVPYETKHDKPFFLLKDWQKLIAYLSKNMLPKKQIMRSEKGCCFLEDLKKAKEMLNGRNDDVVIRCEKNLIEKKVLL</sequence>
<dbReference type="AlphaFoldDB" id="A0AAU9UBM4"/>
<evidence type="ECO:0000259" key="3">
    <source>
        <dbReference type="Pfam" id="PF08357"/>
    </source>
</evidence>
<reference evidence="4" key="1">
    <citation type="submission" date="2022-03" db="EMBL/GenBank/DDBJ databases">
        <authorList>
            <person name="Tunstrom K."/>
        </authorList>
    </citation>
    <scope>NUCLEOTIDE SEQUENCE</scope>
</reference>
<name>A0AAU9UBM4_EUPED</name>
<organism evidence="4 5">
    <name type="scientific">Euphydryas editha</name>
    <name type="common">Edith's checkerspot</name>
    <dbReference type="NCBI Taxonomy" id="104508"/>
    <lineage>
        <taxon>Eukaryota</taxon>
        <taxon>Metazoa</taxon>
        <taxon>Ecdysozoa</taxon>
        <taxon>Arthropoda</taxon>
        <taxon>Hexapoda</taxon>
        <taxon>Insecta</taxon>
        <taxon>Pterygota</taxon>
        <taxon>Neoptera</taxon>
        <taxon>Endopterygota</taxon>
        <taxon>Lepidoptera</taxon>
        <taxon>Glossata</taxon>
        <taxon>Ditrysia</taxon>
        <taxon>Papilionoidea</taxon>
        <taxon>Nymphalidae</taxon>
        <taxon>Nymphalinae</taxon>
        <taxon>Euphydryas</taxon>
    </lineage>
</organism>
<keyword evidence="2" id="KW-0732">Signal</keyword>
<evidence type="ECO:0000256" key="2">
    <source>
        <dbReference type="SAM" id="SignalP"/>
    </source>
</evidence>